<organism evidence="4 5">
    <name type="scientific">Vibrio algivorus</name>
    <dbReference type="NCBI Taxonomy" id="1667024"/>
    <lineage>
        <taxon>Bacteria</taxon>
        <taxon>Pseudomonadati</taxon>
        <taxon>Pseudomonadota</taxon>
        <taxon>Gammaproteobacteria</taxon>
        <taxon>Vibrionales</taxon>
        <taxon>Vibrionaceae</taxon>
        <taxon>Vibrio</taxon>
    </lineage>
</organism>
<reference evidence="5" key="1">
    <citation type="journal article" date="2019" name="Int. J. Syst. Evol. Microbiol.">
        <title>The Global Catalogue of Microorganisms (GCM) 10K type strain sequencing project: providing services to taxonomists for standard genome sequencing and annotation.</title>
        <authorList>
            <consortium name="The Broad Institute Genomics Platform"/>
            <consortium name="The Broad Institute Genome Sequencing Center for Infectious Disease"/>
            <person name="Wu L."/>
            <person name="Ma J."/>
        </authorList>
    </citation>
    <scope>NUCLEOTIDE SEQUENCE [LARGE SCALE GENOMIC DNA]</scope>
    <source>
        <strain evidence="5">NBRC 111146</strain>
    </source>
</reference>
<dbReference type="EMBL" id="BSPV01000003">
    <property type="protein sequence ID" value="GLT13403.1"/>
    <property type="molecule type" value="Genomic_DNA"/>
</dbReference>
<feature type="domain" description="Soluble ligand binding" evidence="3">
    <location>
        <begin position="123"/>
        <end position="170"/>
    </location>
</feature>
<dbReference type="InterPro" id="IPR019554">
    <property type="entry name" value="Soluble_ligand-bd"/>
</dbReference>
<evidence type="ECO:0000259" key="2">
    <source>
        <dbReference type="Pfam" id="PF02563"/>
    </source>
</evidence>
<evidence type="ECO:0000256" key="1">
    <source>
        <dbReference type="ARBA" id="ARBA00022729"/>
    </source>
</evidence>
<keyword evidence="1" id="KW-0732">Signal</keyword>
<name>A0ABQ6EJV9_9VIBR</name>
<dbReference type="Gene3D" id="3.30.1950.10">
    <property type="entry name" value="wza like domain"/>
    <property type="match status" value="1"/>
</dbReference>
<comment type="caution">
    <text evidence="4">The sequence shown here is derived from an EMBL/GenBank/DDBJ whole genome shotgun (WGS) entry which is preliminary data.</text>
</comment>
<dbReference type="InterPro" id="IPR003715">
    <property type="entry name" value="Poly_export_N"/>
</dbReference>
<dbReference type="PANTHER" id="PTHR33619">
    <property type="entry name" value="POLYSACCHARIDE EXPORT PROTEIN GFCE-RELATED"/>
    <property type="match status" value="1"/>
</dbReference>
<dbReference type="SUPFAM" id="SSF142984">
    <property type="entry name" value="Nqo1 middle domain-like"/>
    <property type="match status" value="1"/>
</dbReference>
<keyword evidence="5" id="KW-1185">Reference proteome</keyword>
<feature type="domain" description="Polysaccharide export protein N-terminal" evidence="2">
    <location>
        <begin position="43"/>
        <end position="117"/>
    </location>
</feature>
<sequence length="194" mass="21835">MSKMKCPYHLKWEFNMKKIYLLLSVLVMSFMANVTLAEEPKSDSNRYLLGMGDQIQILVYNEADLSMKIRIDESGKIMYPLIGELQLEGKTPTQVANEIQARLKDGYVNNPMVTVIMLEFGPIYVSGEVKTPGSYEYQPGFTLEKTIAVAGGFTDRADRDDINVRRANGTLLEDVTETEVIYPGDVVIVGQSFF</sequence>
<dbReference type="Gene3D" id="3.10.560.10">
    <property type="entry name" value="Outer membrane lipoprotein wza domain like"/>
    <property type="match status" value="1"/>
</dbReference>
<gene>
    <name evidence="4" type="ORF">GCM10007931_03770</name>
</gene>
<dbReference type="Pfam" id="PF10531">
    <property type="entry name" value="SLBB"/>
    <property type="match status" value="1"/>
</dbReference>
<accession>A0ABQ6EJV9</accession>
<proteinExistence type="predicted"/>
<dbReference type="InterPro" id="IPR049712">
    <property type="entry name" value="Poly_export"/>
</dbReference>
<dbReference type="Pfam" id="PF02563">
    <property type="entry name" value="Poly_export"/>
    <property type="match status" value="1"/>
</dbReference>
<protein>
    <submittedName>
        <fullName evidence="4">Capsular polysaccharide biosynthesis protein</fullName>
    </submittedName>
</protein>
<dbReference type="Proteomes" id="UP001157156">
    <property type="component" value="Unassembled WGS sequence"/>
</dbReference>
<evidence type="ECO:0000259" key="3">
    <source>
        <dbReference type="Pfam" id="PF10531"/>
    </source>
</evidence>
<evidence type="ECO:0000313" key="4">
    <source>
        <dbReference type="EMBL" id="GLT13403.1"/>
    </source>
</evidence>
<dbReference type="PANTHER" id="PTHR33619:SF3">
    <property type="entry name" value="POLYSACCHARIDE EXPORT PROTEIN GFCE-RELATED"/>
    <property type="match status" value="1"/>
</dbReference>
<evidence type="ECO:0000313" key="5">
    <source>
        <dbReference type="Proteomes" id="UP001157156"/>
    </source>
</evidence>